<feature type="transmembrane region" description="Helical" evidence="2">
    <location>
        <begin position="64"/>
        <end position="86"/>
    </location>
</feature>
<dbReference type="AlphaFoldDB" id="A0A168HSN6"/>
<evidence type="ECO:0000313" key="3">
    <source>
        <dbReference type="EMBL" id="OAA78201.1"/>
    </source>
</evidence>
<dbReference type="InterPro" id="IPR022127">
    <property type="entry name" value="STIMATE/YPL162C"/>
</dbReference>
<gene>
    <name evidence="3" type="ORF">LEL_05024</name>
</gene>
<sequence length="381" mass="41383">MDALRAAVIGVDHPDAASLAATLTSASMMTAATTTSMLFVSASSPSATPTPPSKPHDDEGECQLLGSFALLVQAALGALALLALVYKRWRERPQRPLKIWFFDASKQVFGSVLVHIANIFMSMLTSGRFSMTVANVVSRSTTASVAAAPYVPNPCSFYLLNLGIDTTLGIPILIGLLHVLTAIVARTPVGKPRESIQSGHYGNPPSVWWWLKQSVIYFCGLFLMKICVLVIFVTLPWISKVGDWALSWTEGNEKLQIAFVMMIFPLIMNALQYYIIDSFIKKRETEGDLPDDDERGQFRPLRPDADSLDDVDSDGDADDEAPLVDKATARSRTRARNRNGANAEEYDPELDGDANTVLGSSSSTTAGKPSTPVTTNLLPKE</sequence>
<dbReference type="EMBL" id="AZHF01000003">
    <property type="protein sequence ID" value="OAA78201.1"/>
    <property type="molecule type" value="Genomic_DNA"/>
</dbReference>
<evidence type="ECO:0000256" key="1">
    <source>
        <dbReference type="SAM" id="MobiDB-lite"/>
    </source>
</evidence>
<dbReference type="STRING" id="1081108.A0A168HSN6"/>
<feature type="transmembrane region" description="Helical" evidence="2">
    <location>
        <begin position="215"/>
        <end position="237"/>
    </location>
</feature>
<feature type="transmembrane region" description="Helical" evidence="2">
    <location>
        <begin position="168"/>
        <end position="185"/>
    </location>
</feature>
<evidence type="ECO:0000256" key="2">
    <source>
        <dbReference type="SAM" id="Phobius"/>
    </source>
</evidence>
<feature type="transmembrane region" description="Helical" evidence="2">
    <location>
        <begin position="107"/>
        <end position="125"/>
    </location>
</feature>
<dbReference type="PANTHER" id="PTHR31735">
    <property type="entry name" value="VACUOLAR MEMBRANE PROTEIN YPL162C"/>
    <property type="match status" value="1"/>
</dbReference>
<dbReference type="OrthoDB" id="431202at2759"/>
<dbReference type="GO" id="GO:0016020">
    <property type="term" value="C:membrane"/>
    <property type="evidence" value="ECO:0007669"/>
    <property type="project" value="TreeGrafter"/>
</dbReference>
<feature type="region of interest" description="Disordered" evidence="1">
    <location>
        <begin position="286"/>
        <end position="381"/>
    </location>
</feature>
<dbReference type="Proteomes" id="UP000076881">
    <property type="component" value="Unassembled WGS sequence"/>
</dbReference>
<reference evidence="3 4" key="1">
    <citation type="journal article" date="2016" name="Genome Biol. Evol.">
        <title>Divergent and convergent evolution of fungal pathogenicity.</title>
        <authorList>
            <person name="Shang Y."/>
            <person name="Xiao G."/>
            <person name="Zheng P."/>
            <person name="Cen K."/>
            <person name="Zhan S."/>
            <person name="Wang C."/>
        </authorList>
    </citation>
    <scope>NUCLEOTIDE SEQUENCE [LARGE SCALE GENOMIC DNA]</scope>
    <source>
        <strain evidence="3 4">RCEF 1005</strain>
    </source>
</reference>
<evidence type="ECO:0000313" key="4">
    <source>
        <dbReference type="Proteomes" id="UP000076881"/>
    </source>
</evidence>
<keyword evidence="2" id="KW-0812">Transmembrane</keyword>
<dbReference type="Pfam" id="PF12400">
    <property type="entry name" value="STIMATE"/>
    <property type="match status" value="1"/>
</dbReference>
<feature type="transmembrane region" description="Helical" evidence="2">
    <location>
        <begin position="257"/>
        <end position="276"/>
    </location>
</feature>
<accession>A0A168HSN6</accession>
<keyword evidence="2" id="KW-0472">Membrane</keyword>
<feature type="compositionally biased region" description="Polar residues" evidence="1">
    <location>
        <begin position="357"/>
        <end position="381"/>
    </location>
</feature>
<feature type="compositionally biased region" description="Basic and acidic residues" evidence="1">
    <location>
        <begin position="295"/>
        <end position="305"/>
    </location>
</feature>
<proteinExistence type="predicted"/>
<feature type="compositionally biased region" description="Acidic residues" evidence="1">
    <location>
        <begin position="306"/>
        <end position="322"/>
    </location>
</feature>
<name>A0A168HSN6_CORDF</name>
<keyword evidence="2" id="KW-1133">Transmembrane helix</keyword>
<dbReference type="PANTHER" id="PTHR31735:SF1">
    <property type="entry name" value="VACUOLAR MEMBRANE PROTEIN YPL162C"/>
    <property type="match status" value="1"/>
</dbReference>
<organism evidence="3 4">
    <name type="scientific">Akanthomyces lecanii RCEF 1005</name>
    <dbReference type="NCBI Taxonomy" id="1081108"/>
    <lineage>
        <taxon>Eukaryota</taxon>
        <taxon>Fungi</taxon>
        <taxon>Dikarya</taxon>
        <taxon>Ascomycota</taxon>
        <taxon>Pezizomycotina</taxon>
        <taxon>Sordariomycetes</taxon>
        <taxon>Hypocreomycetidae</taxon>
        <taxon>Hypocreales</taxon>
        <taxon>Cordycipitaceae</taxon>
        <taxon>Akanthomyces</taxon>
        <taxon>Cordyceps confragosa</taxon>
    </lineage>
</organism>
<keyword evidence="4" id="KW-1185">Reference proteome</keyword>
<comment type="caution">
    <text evidence="3">The sequence shown here is derived from an EMBL/GenBank/DDBJ whole genome shotgun (WGS) entry which is preliminary data.</text>
</comment>
<protein>
    <submittedName>
        <fullName evidence="3">Vacuolar membrane protein</fullName>
    </submittedName>
</protein>